<keyword evidence="5 10" id="KW-0347">Helicase</keyword>
<feature type="domain" description="RecC C-terminal" evidence="11">
    <location>
        <begin position="947"/>
        <end position="1192"/>
    </location>
</feature>
<evidence type="ECO:0000256" key="1">
    <source>
        <dbReference type="ARBA" id="ARBA00022722"/>
    </source>
</evidence>
<dbReference type="InterPro" id="IPR011335">
    <property type="entry name" value="Restrct_endonuc-II-like"/>
</dbReference>
<dbReference type="Pfam" id="PF17946">
    <property type="entry name" value="RecC_C"/>
    <property type="match status" value="1"/>
</dbReference>
<dbReference type="HAMAP" id="MF_01486">
    <property type="entry name" value="RecC"/>
    <property type="match status" value="1"/>
</dbReference>
<dbReference type="SUPFAM" id="SSF52540">
    <property type="entry name" value="P-loop containing nucleoside triphosphate hydrolases"/>
    <property type="match status" value="2"/>
</dbReference>
<keyword evidence="1 10" id="KW-0540">Nuclease</keyword>
<dbReference type="PANTHER" id="PTHR30591:SF1">
    <property type="entry name" value="RECBCD ENZYME SUBUNIT RECC"/>
    <property type="match status" value="1"/>
</dbReference>
<dbReference type="GO" id="GO:0003677">
    <property type="term" value="F:DNA binding"/>
    <property type="evidence" value="ECO:0007669"/>
    <property type="project" value="UniProtKB-UniRule"/>
</dbReference>
<dbReference type="GO" id="GO:0009338">
    <property type="term" value="C:exodeoxyribonuclease V complex"/>
    <property type="evidence" value="ECO:0007669"/>
    <property type="project" value="InterPro"/>
</dbReference>
<dbReference type="PANTHER" id="PTHR30591">
    <property type="entry name" value="RECBCD ENZYME SUBUNIT RECC"/>
    <property type="match status" value="1"/>
</dbReference>
<proteinExistence type="inferred from homology"/>
<dbReference type="NCBIfam" id="TIGR01450">
    <property type="entry name" value="recC"/>
    <property type="match status" value="1"/>
</dbReference>
<dbReference type="InterPro" id="IPR027417">
    <property type="entry name" value="P-loop_NTPase"/>
</dbReference>
<comment type="function">
    <text evidence="10">A helicase/nuclease that prepares dsDNA breaks (DSB) for recombinational DNA repair. Binds to DSBs and unwinds DNA via a highly rapid and processive ATP-dependent bidirectional helicase activity. Unwinds dsDNA until it encounters a Chi (crossover hotspot instigator) sequence from the 3' direction. Cuts ssDNA a few nucleotides 3' to the Chi site. The properties and activities of the enzyme are changed at Chi. The Chi-altered holoenzyme produces a long 3'-ssDNA overhang and facilitates RecA-binding to the ssDNA for homologous DNA recombination and repair. Holoenzyme degrades any linearized DNA that is unable to undergo homologous recombination. In the holoenzyme this subunit recognizes the wild-type Chi sequence, and when added to isolated RecB increases its ATP-dependent helicase processivity.</text>
</comment>
<dbReference type="Gene3D" id="3.40.50.300">
    <property type="entry name" value="P-loop containing nucleotide triphosphate hydrolases"/>
    <property type="match status" value="2"/>
</dbReference>
<evidence type="ECO:0000256" key="5">
    <source>
        <dbReference type="ARBA" id="ARBA00022806"/>
    </source>
</evidence>
<keyword evidence="8 10" id="KW-0238">DNA-binding</keyword>
<evidence type="ECO:0000256" key="2">
    <source>
        <dbReference type="ARBA" id="ARBA00022741"/>
    </source>
</evidence>
<protein>
    <recommendedName>
        <fullName evidence="10">RecBCD enzyme subunit RecC</fullName>
    </recommendedName>
    <alternativeName>
        <fullName evidence="10">Exonuclease V subunit RecC</fullName>
        <shortName evidence="10">ExoV subunit RecC</shortName>
    </alternativeName>
    <alternativeName>
        <fullName evidence="10">Helicase/nuclease RecBCD subunit RecC</fullName>
    </alternativeName>
</protein>
<evidence type="ECO:0000256" key="7">
    <source>
        <dbReference type="ARBA" id="ARBA00022840"/>
    </source>
</evidence>
<keyword evidence="6 10" id="KW-0269">Exonuclease</keyword>
<dbReference type="InterPro" id="IPR013986">
    <property type="entry name" value="DExx_box_DNA_helicase_dom_sf"/>
</dbReference>
<organism evidence="12 13">
    <name type="scientific">Mycetohabitans rhizoxinica (strain DSM 19002 / CIP 109453 / HKI 454)</name>
    <name type="common">Paraburkholderia rhizoxinica</name>
    <dbReference type="NCBI Taxonomy" id="882378"/>
    <lineage>
        <taxon>Bacteria</taxon>
        <taxon>Pseudomonadati</taxon>
        <taxon>Pseudomonadota</taxon>
        <taxon>Betaproteobacteria</taxon>
        <taxon>Burkholderiales</taxon>
        <taxon>Burkholderiaceae</taxon>
        <taxon>Mycetohabitans</taxon>
    </lineage>
</organism>
<comment type="similarity">
    <text evidence="10">Belongs to the RecC family.</text>
</comment>
<name>E5AUM3_MYCRK</name>
<dbReference type="KEGG" id="brh:RBRH_00335"/>
<evidence type="ECO:0000256" key="4">
    <source>
        <dbReference type="ARBA" id="ARBA00022801"/>
    </source>
</evidence>
<dbReference type="GO" id="GO:0008854">
    <property type="term" value="F:exodeoxyribonuclease V activity"/>
    <property type="evidence" value="ECO:0007669"/>
    <property type="project" value="InterPro"/>
</dbReference>
<evidence type="ECO:0000313" key="13">
    <source>
        <dbReference type="Proteomes" id="UP000007437"/>
    </source>
</evidence>
<dbReference type="InterPro" id="IPR041500">
    <property type="entry name" value="RecC_C"/>
</dbReference>
<gene>
    <name evidence="10" type="primary">recC</name>
    <name evidence="12" type="ordered locus">RBRH_00335</name>
</gene>
<dbReference type="GO" id="GO:0005524">
    <property type="term" value="F:ATP binding"/>
    <property type="evidence" value="ECO:0007669"/>
    <property type="project" value="UniProtKB-UniRule"/>
</dbReference>
<dbReference type="AlphaFoldDB" id="E5AUM3"/>
<evidence type="ECO:0000313" key="12">
    <source>
        <dbReference type="EMBL" id="CBW76797.1"/>
    </source>
</evidence>
<evidence type="ECO:0000256" key="9">
    <source>
        <dbReference type="ARBA" id="ARBA00023204"/>
    </source>
</evidence>
<dbReference type="GO" id="GO:0003678">
    <property type="term" value="F:DNA helicase activity"/>
    <property type="evidence" value="ECO:0007669"/>
    <property type="project" value="UniProtKB-UniRule"/>
</dbReference>
<comment type="subunit">
    <text evidence="10">Heterotrimer of RecB, RecC and RecD. All subunits contribute to DNA-binding.</text>
</comment>
<keyword evidence="4 10" id="KW-0378">Hydrolase</keyword>
<evidence type="ECO:0000259" key="11">
    <source>
        <dbReference type="Pfam" id="PF17946"/>
    </source>
</evidence>
<dbReference type="EMBL" id="FR687360">
    <property type="protein sequence ID" value="CBW76797.1"/>
    <property type="molecule type" value="Genomic_DNA"/>
</dbReference>
<accession>E5AUM3</accession>
<dbReference type="PIRSF" id="PIRSF000980">
    <property type="entry name" value="RecC"/>
    <property type="match status" value="1"/>
</dbReference>
<keyword evidence="3 10" id="KW-0227">DNA damage</keyword>
<dbReference type="Proteomes" id="UP000007437">
    <property type="component" value="Plasmid pBRH01"/>
</dbReference>
<dbReference type="Pfam" id="PF04257">
    <property type="entry name" value="Exonuc_V_gamma"/>
    <property type="match status" value="1"/>
</dbReference>
<dbReference type="Gene3D" id="3.40.50.10930">
    <property type="match status" value="1"/>
</dbReference>
<dbReference type="HOGENOM" id="CLU_007513_1_0_4"/>
<evidence type="ECO:0000256" key="3">
    <source>
        <dbReference type="ARBA" id="ARBA00022763"/>
    </source>
</evidence>
<dbReference type="Gene3D" id="1.10.10.160">
    <property type="match status" value="1"/>
</dbReference>
<dbReference type="SUPFAM" id="SSF52980">
    <property type="entry name" value="Restriction endonuclease-like"/>
    <property type="match status" value="1"/>
</dbReference>
<keyword evidence="12" id="KW-0614">Plasmid</keyword>
<evidence type="ECO:0000256" key="10">
    <source>
        <dbReference type="HAMAP-Rule" id="MF_01486"/>
    </source>
</evidence>
<reference evidence="12 13" key="1">
    <citation type="journal article" date="2011" name="J. Bacteriol.">
        <title>Complete genome sequence of Burkholderia rhizoxinica, an endosymbiont of Rhizopus microsporus.</title>
        <authorList>
            <person name="Lackner G."/>
            <person name="Moebius N."/>
            <person name="Partida-Martinez L."/>
            <person name="Hertweck C."/>
        </authorList>
    </citation>
    <scope>NUCLEOTIDE SEQUENCE [LARGE SCALE GENOMIC DNA]</scope>
    <source>
        <strain evidence="13">DSM 19002 / CIP 109453 / HKI 454</strain>
        <plasmid evidence="12 13">pBRH01</plasmid>
    </source>
</reference>
<comment type="miscellaneous">
    <text evidence="10">In the RecBCD complex, RecB has a slow 3'-5' helicase, an exonuclease activity and loads RecA onto ssDNA, RecD has a fast 5'-3' helicase activity, while RecC stimulates the ATPase and processivity of the RecB helicase and contributes to recognition of the Chi site.</text>
</comment>
<evidence type="ECO:0000256" key="6">
    <source>
        <dbReference type="ARBA" id="ARBA00022839"/>
    </source>
</evidence>
<dbReference type="eggNOG" id="COG1330">
    <property type="taxonomic scope" value="Bacteria"/>
</dbReference>
<evidence type="ECO:0000256" key="8">
    <source>
        <dbReference type="ARBA" id="ARBA00023125"/>
    </source>
</evidence>
<dbReference type="GO" id="GO:0000724">
    <property type="term" value="P:double-strand break repair via homologous recombination"/>
    <property type="evidence" value="ECO:0007669"/>
    <property type="project" value="UniProtKB-UniRule"/>
</dbReference>
<keyword evidence="9 10" id="KW-0234">DNA repair</keyword>
<keyword evidence="7 10" id="KW-0067">ATP-binding</keyword>
<keyword evidence="2 10" id="KW-0547">Nucleotide-binding</keyword>
<geneLocation type="plasmid" evidence="12 13">
    <name>pBRH01</name>
</geneLocation>
<sequence>MISIEYRIDAWVGTQCCESSALHRCFLHPPEVMLVYTITSGGMSSGTSRVLPSAGEERVFDPQPNNVPGQRNATGLSRTIGRTAGFACGRRFVMLGSFTNDGAPLWPSRVAIFIRRFMLELFYSNRYETLASALLGDLARIGGDLWRPQPIIVPNTAVRRRLELDYADRFGLCANVEFCYLAQWLWAQIARVDVIDVPRESPFAPERLAWRLYRRLAQRDTVRDGDDQVSSTRLDAYLSAADPAMTFDLARRIACVFDHYLTYRPHWLAQWLAGESIFAPRRQPGGAPRLADATPIQRADEAWQAQLWRDVLGELAGGHDAGADALERMSPPAYRFLSIASQLDLDDIARADWPAQVSVFALPTMPPLHVQLLRELSRWIDVRIYALNPCREYWFDIVTQRHADALDAAGQLDYQTVGHPLLAEWGRQTQAQLALLHEHTEGAVAGESSEFVEAPACSWLAVVQNAILSLEHPVSPSPPPARNGIEVYVCHSLARQFEVLHDRLLAEFDADPSLTPADVLIAVPDLIAAAPIVDAVFGAVPPSDPRRIPYRVTGLPPSQANPLARTLLDWLALAERDVNASALVEWLRVDAVAARYDIDPVALDTVQGWLANAGARRSFAPREQRDLDAPRARHTFADALTRLFLGYAMPDDALPIGDWLPVAASTGADAMLLGRLAQFVDELDAFALACATPHTVAQWRNVLLAALEQFFDARGPNADSLSELRDALDALFVQIEAGAPHTPLPAAVLRTALLSVLDDPARGGVPSGAVTVSPLSSLRGVPFRVVCMAGIDDGVLPTRARADEFDLMAAFAQPGDRQRRDDERNLFLDLMLAARDTLLLSYTGRNIRDNAELPPSALVAELLDHLASLKAGEGASLDEIALARRSFVTEHPLQPFALSYFSMQGPLLTYDADRAQVAAALADPTRRMEADAMPPFFGVALPADMRETIGLDELARFWRHPQRALLRERLGIVLHRAQAPLPDTEPYEFDYAGRDALAGRLLPLLVESSAYAERAHEIARAIPELPGGATGRAIHEREVVALSKLAEYIRGQVGTGLEPVEFSIHVAPRWPERLESVSTLLDRVPAWRGTVLLPTVLTGVLDGVTRNELVLYRYARPTARDYLDAWLRHLCWCAASPQASRQTLWIGDDERFVLTTPRDPHAYLGELLALYRAGLRAPLRFFPKSAWSLVSQSESAARNAWSNERTGGELDDPAIQLALRGTPMTLDDTFVAIARTVFEPLLAHLQPAEDA</sequence>
<dbReference type="InterPro" id="IPR006697">
    <property type="entry name" value="RecC"/>
</dbReference>